<name>A0A9P0KZZ7_ACAOB</name>
<dbReference type="EMBL" id="CAKOFQ010007028">
    <property type="protein sequence ID" value="CAH1987816.1"/>
    <property type="molecule type" value="Genomic_DNA"/>
</dbReference>
<organism evidence="1 2">
    <name type="scientific">Acanthoscelides obtectus</name>
    <name type="common">Bean weevil</name>
    <name type="synonym">Bruchus obtectus</name>
    <dbReference type="NCBI Taxonomy" id="200917"/>
    <lineage>
        <taxon>Eukaryota</taxon>
        <taxon>Metazoa</taxon>
        <taxon>Ecdysozoa</taxon>
        <taxon>Arthropoda</taxon>
        <taxon>Hexapoda</taxon>
        <taxon>Insecta</taxon>
        <taxon>Pterygota</taxon>
        <taxon>Neoptera</taxon>
        <taxon>Endopterygota</taxon>
        <taxon>Coleoptera</taxon>
        <taxon>Polyphaga</taxon>
        <taxon>Cucujiformia</taxon>
        <taxon>Chrysomeloidea</taxon>
        <taxon>Chrysomelidae</taxon>
        <taxon>Bruchinae</taxon>
        <taxon>Bruchini</taxon>
        <taxon>Acanthoscelides</taxon>
    </lineage>
</organism>
<evidence type="ECO:0000313" key="1">
    <source>
        <dbReference type="EMBL" id="CAH1987816.1"/>
    </source>
</evidence>
<gene>
    <name evidence="1" type="ORF">ACAOBT_LOCUS18081</name>
</gene>
<protein>
    <submittedName>
        <fullName evidence="1">Uncharacterized protein</fullName>
    </submittedName>
</protein>
<proteinExistence type="predicted"/>
<reference evidence="1" key="1">
    <citation type="submission" date="2022-03" db="EMBL/GenBank/DDBJ databases">
        <authorList>
            <person name="Sayadi A."/>
        </authorList>
    </citation>
    <scope>NUCLEOTIDE SEQUENCE</scope>
</reference>
<sequence length="76" mass="8815">MGALYTPYSYVYEEERDRGDKRPHLCRKNAPHTTLPGTAVMKTTEHNCNLFSTLKYTFLSNLFGTNSRPILMVLRF</sequence>
<keyword evidence="2" id="KW-1185">Reference proteome</keyword>
<comment type="caution">
    <text evidence="1">The sequence shown here is derived from an EMBL/GenBank/DDBJ whole genome shotgun (WGS) entry which is preliminary data.</text>
</comment>
<evidence type="ECO:0000313" key="2">
    <source>
        <dbReference type="Proteomes" id="UP001152888"/>
    </source>
</evidence>
<dbReference type="AlphaFoldDB" id="A0A9P0KZZ7"/>
<accession>A0A9P0KZZ7</accession>
<dbReference type="Proteomes" id="UP001152888">
    <property type="component" value="Unassembled WGS sequence"/>
</dbReference>